<gene>
    <name evidence="6" type="ORF">XA26_34940</name>
</gene>
<keyword evidence="7" id="KW-1185">Reference proteome</keyword>
<evidence type="ECO:0000256" key="2">
    <source>
        <dbReference type="ARBA" id="ARBA00022763"/>
    </source>
</evidence>
<dbReference type="Pfam" id="PF02245">
    <property type="entry name" value="Pur_DNA_glyco"/>
    <property type="match status" value="1"/>
</dbReference>
<evidence type="ECO:0000256" key="5">
    <source>
        <dbReference type="HAMAP-Rule" id="MF_00527"/>
    </source>
</evidence>
<evidence type="ECO:0000313" key="7">
    <source>
        <dbReference type="Proteomes" id="UP000057134"/>
    </source>
</evidence>
<dbReference type="GO" id="GO:0003677">
    <property type="term" value="F:DNA binding"/>
    <property type="evidence" value="ECO:0007669"/>
    <property type="project" value="InterPro"/>
</dbReference>
<dbReference type="NCBIfam" id="NF002003">
    <property type="entry name" value="PRK00802.1-3"/>
    <property type="match status" value="1"/>
</dbReference>
<reference evidence="6 7" key="1">
    <citation type="journal article" date="2015" name="MBio">
        <title>Enzymatic Degradation of Phenazines Can Generate Energy and Protect Sensitive Organisms from Toxicity.</title>
        <authorList>
            <person name="Costa K.C."/>
            <person name="Bergkessel M."/>
            <person name="Saunders S."/>
            <person name="Korlach J."/>
            <person name="Newman D.K."/>
        </authorList>
    </citation>
    <scope>NUCLEOTIDE SEQUENCE [LARGE SCALE GENOMIC DNA]</scope>
    <source>
        <strain evidence="6 7">CT6</strain>
    </source>
</reference>
<dbReference type="PANTHER" id="PTHR10429:SF0">
    <property type="entry name" value="DNA-3-METHYLADENINE GLYCOSYLASE"/>
    <property type="match status" value="1"/>
</dbReference>
<dbReference type="HAMAP" id="MF_00527">
    <property type="entry name" value="3MGH"/>
    <property type="match status" value="1"/>
</dbReference>
<dbReference type="SUPFAM" id="SSF50486">
    <property type="entry name" value="FMT C-terminal domain-like"/>
    <property type="match status" value="1"/>
</dbReference>
<evidence type="ECO:0000256" key="3">
    <source>
        <dbReference type="ARBA" id="ARBA00022801"/>
    </source>
</evidence>
<dbReference type="InterPro" id="IPR036995">
    <property type="entry name" value="MPG_sf"/>
</dbReference>
<keyword evidence="3 5" id="KW-0378">Hydrolase</keyword>
<comment type="similarity">
    <text evidence="1 5">Belongs to the DNA glycosylase MPG family.</text>
</comment>
<dbReference type="CDD" id="cd00540">
    <property type="entry name" value="AAG"/>
    <property type="match status" value="1"/>
</dbReference>
<protein>
    <recommendedName>
        <fullName evidence="5">Putative 3-methyladenine DNA glycosylase</fullName>
        <ecNumber evidence="5">3.2.2.-</ecNumber>
    </recommendedName>
</protein>
<keyword evidence="6" id="KW-0326">Glycosidase</keyword>
<dbReference type="InterPro" id="IPR011034">
    <property type="entry name" value="Formyl_transferase-like_C_sf"/>
</dbReference>
<dbReference type="EMBL" id="CP011269">
    <property type="protein sequence ID" value="ALI27317.1"/>
    <property type="molecule type" value="Genomic_DNA"/>
</dbReference>
<accession>A0A0N9YC53</accession>
<dbReference type="PANTHER" id="PTHR10429">
    <property type="entry name" value="DNA-3-METHYLADENINE GLYCOSYLASE"/>
    <property type="match status" value="1"/>
</dbReference>
<dbReference type="GO" id="GO:0006284">
    <property type="term" value="P:base-excision repair"/>
    <property type="evidence" value="ECO:0007669"/>
    <property type="project" value="InterPro"/>
</dbReference>
<keyword evidence="2 5" id="KW-0227">DNA damage</keyword>
<dbReference type="Proteomes" id="UP000057134">
    <property type="component" value="Chromosome"/>
</dbReference>
<dbReference type="PATRIC" id="fig|1766.6.peg.3474"/>
<evidence type="ECO:0000256" key="1">
    <source>
        <dbReference type="ARBA" id="ARBA00009232"/>
    </source>
</evidence>
<dbReference type="InterPro" id="IPR003180">
    <property type="entry name" value="MPG"/>
</dbReference>
<keyword evidence="4 5" id="KW-0234">DNA repair</keyword>
<sequence length="230" mass="23695">MKSSCGEYCADVRSVSTVVVAKCTIARVGAELLAGDPLLAARRLLGAELIGRGVTAAIVEVEAYGGPADGPWPDAASHSFRGAGGRNLVMFGPPGHLYTYRSHGIHVCANVVCGFDGVAGAVLLRAAVVRTGADVAGRRRGPAILPAALARGPGNLCSALGITMEDNGIDLFDADSPVRLTLGEPVPSVDGPRVGVSKAADRRWRLWLADSSEVSAYRRSPRAPAPGASD</sequence>
<organism evidence="6 7">
    <name type="scientific">Mycolicibacterium fortuitum</name>
    <name type="common">Mycobacterium fortuitum</name>
    <dbReference type="NCBI Taxonomy" id="1766"/>
    <lineage>
        <taxon>Bacteria</taxon>
        <taxon>Bacillati</taxon>
        <taxon>Actinomycetota</taxon>
        <taxon>Actinomycetes</taxon>
        <taxon>Mycobacteriales</taxon>
        <taxon>Mycobacteriaceae</taxon>
        <taxon>Mycolicibacterium</taxon>
    </lineage>
</organism>
<dbReference type="KEGG" id="mft:XA26_34940"/>
<dbReference type="EC" id="3.2.2.-" evidence="5"/>
<evidence type="ECO:0000313" key="6">
    <source>
        <dbReference type="EMBL" id="ALI27317.1"/>
    </source>
</evidence>
<evidence type="ECO:0000256" key="4">
    <source>
        <dbReference type="ARBA" id="ARBA00023204"/>
    </source>
</evidence>
<name>A0A0N9YC53_MYCFO</name>
<dbReference type="NCBIfam" id="TIGR00567">
    <property type="entry name" value="3mg"/>
    <property type="match status" value="1"/>
</dbReference>
<proteinExistence type="inferred from homology"/>
<dbReference type="GO" id="GO:0003905">
    <property type="term" value="F:alkylbase DNA N-glycosylase activity"/>
    <property type="evidence" value="ECO:0007669"/>
    <property type="project" value="InterPro"/>
</dbReference>
<dbReference type="Gene3D" id="3.10.300.10">
    <property type="entry name" value="Methylpurine-DNA glycosylase (MPG)"/>
    <property type="match status" value="1"/>
</dbReference>
<dbReference type="AlphaFoldDB" id="A0A0N9YC53"/>